<dbReference type="FunFam" id="3.90.1530.30:FF:000001">
    <property type="entry name" value="Chromosome partitioning protein ParB"/>
    <property type="match status" value="1"/>
</dbReference>
<dbReference type="InterPro" id="IPR057240">
    <property type="entry name" value="ParB_dimer_C"/>
</dbReference>
<evidence type="ECO:0000256" key="4">
    <source>
        <dbReference type="SAM" id="MobiDB-lite"/>
    </source>
</evidence>
<evidence type="ECO:0000313" key="6">
    <source>
        <dbReference type="EMBL" id="AKQ02661.1"/>
    </source>
</evidence>
<dbReference type="SUPFAM" id="SSF109709">
    <property type="entry name" value="KorB DNA-binding domain-like"/>
    <property type="match status" value="1"/>
</dbReference>
<dbReference type="NCBIfam" id="TIGR00180">
    <property type="entry name" value="parB_part"/>
    <property type="match status" value="1"/>
</dbReference>
<dbReference type="Pfam" id="PF02195">
    <property type="entry name" value="ParB_N"/>
    <property type="match status" value="1"/>
</dbReference>
<organism evidence="6">
    <name type="scientific">uncultured Parcubacteria bacterium Rifle_16ft_4_minimus_37658</name>
    <dbReference type="NCBI Taxonomy" id="1665141"/>
    <lineage>
        <taxon>Bacteria</taxon>
        <taxon>Candidatus Parcubacteria</taxon>
        <taxon>environmental samples</taxon>
    </lineage>
</organism>
<proteinExistence type="inferred from homology"/>
<dbReference type="InterPro" id="IPR003115">
    <property type="entry name" value="ParB_N"/>
</dbReference>
<sequence>MTDFPEPKRSSSVFFLEIDKVKANPLQPRKEFDEGRLSELAESIRQYGILQPLVVARKEIPTASGGVITEYELIAGERRLRASRLAGLREVPALIREEPTEKIKLELALVENVQREDLNSVDRAMAFDRLNREFNLSHRDIGARIGKSREYVANSVRLLGLPDEIQAALREGKITESHARYLLVIQDRPAEQKALLDDIVFRGLNVRETDRILKEIISRDKKNISTPDPGTKNMEEKLAQTFGARVYISKNPNGGRVSLEFFSPEELNSFLGRFAEQEREDFQSTPDSFAGADEGITAPTLVSAPSQDELEEFTI</sequence>
<dbReference type="GO" id="GO:0007059">
    <property type="term" value="P:chromosome segregation"/>
    <property type="evidence" value="ECO:0007669"/>
    <property type="project" value="UniProtKB-KW"/>
</dbReference>
<keyword evidence="2" id="KW-0159">Chromosome partition</keyword>
<feature type="region of interest" description="Disordered" evidence="4">
    <location>
        <begin position="281"/>
        <end position="315"/>
    </location>
</feature>
<dbReference type="FunFam" id="1.10.10.2830:FF:000001">
    <property type="entry name" value="Chromosome partitioning protein ParB"/>
    <property type="match status" value="1"/>
</dbReference>
<evidence type="ECO:0000259" key="5">
    <source>
        <dbReference type="SMART" id="SM00470"/>
    </source>
</evidence>
<dbReference type="InterPro" id="IPR036086">
    <property type="entry name" value="ParB/Sulfiredoxin_sf"/>
</dbReference>
<name>A0A0H4T4L3_9BACT</name>
<evidence type="ECO:0000256" key="2">
    <source>
        <dbReference type="ARBA" id="ARBA00022829"/>
    </source>
</evidence>
<dbReference type="AlphaFoldDB" id="A0A0H4T4L3"/>
<reference evidence="6" key="1">
    <citation type="journal article" date="2015" name="ISME J.">
        <title>Aquifer environment selects for microbial species cohorts in sediment and groundwater.</title>
        <authorList>
            <person name="Hug L.A."/>
            <person name="Thomas B.C."/>
            <person name="Brown C.T."/>
            <person name="Frischkorn K.R."/>
            <person name="Williams K.H."/>
            <person name="Tringe S.G."/>
            <person name="Banfield J.F."/>
        </authorList>
    </citation>
    <scope>NUCLEOTIDE SEQUENCE</scope>
</reference>
<dbReference type="PANTHER" id="PTHR33375:SF1">
    <property type="entry name" value="CHROMOSOME-PARTITIONING PROTEIN PARB-RELATED"/>
    <property type="match status" value="1"/>
</dbReference>
<gene>
    <name evidence="6" type="primary">parB</name>
</gene>
<dbReference type="GO" id="GO:0003677">
    <property type="term" value="F:DNA binding"/>
    <property type="evidence" value="ECO:0007669"/>
    <property type="project" value="UniProtKB-KW"/>
</dbReference>
<evidence type="ECO:0000256" key="1">
    <source>
        <dbReference type="ARBA" id="ARBA00006295"/>
    </source>
</evidence>
<dbReference type="PANTHER" id="PTHR33375">
    <property type="entry name" value="CHROMOSOME-PARTITIONING PROTEIN PARB-RELATED"/>
    <property type="match status" value="1"/>
</dbReference>
<dbReference type="SMART" id="SM00470">
    <property type="entry name" value="ParB"/>
    <property type="match status" value="1"/>
</dbReference>
<dbReference type="EMBL" id="KT007001">
    <property type="protein sequence ID" value="AKQ02661.1"/>
    <property type="molecule type" value="Genomic_DNA"/>
</dbReference>
<dbReference type="Gene3D" id="3.90.1530.30">
    <property type="match status" value="1"/>
</dbReference>
<dbReference type="InterPro" id="IPR041468">
    <property type="entry name" value="HTH_ParB/Spo0J"/>
</dbReference>
<dbReference type="Pfam" id="PF17762">
    <property type="entry name" value="HTH_ParB"/>
    <property type="match status" value="1"/>
</dbReference>
<dbReference type="GO" id="GO:0005694">
    <property type="term" value="C:chromosome"/>
    <property type="evidence" value="ECO:0007669"/>
    <property type="project" value="TreeGrafter"/>
</dbReference>
<dbReference type="SUPFAM" id="SSF110849">
    <property type="entry name" value="ParB/Sulfiredoxin"/>
    <property type="match status" value="1"/>
</dbReference>
<feature type="domain" description="ParB-like N-terminal" evidence="5">
    <location>
        <begin position="14"/>
        <end position="113"/>
    </location>
</feature>
<dbReference type="InterPro" id="IPR050336">
    <property type="entry name" value="Chromosome_partition/occlusion"/>
</dbReference>
<dbReference type="Gene3D" id="1.10.10.2830">
    <property type="match status" value="1"/>
</dbReference>
<protein>
    <submittedName>
        <fullName evidence="6">ParB-like protein partition protein, chromosome partitioning protein, ParB family</fullName>
    </submittedName>
</protein>
<evidence type="ECO:0000256" key="3">
    <source>
        <dbReference type="ARBA" id="ARBA00023125"/>
    </source>
</evidence>
<accession>A0A0H4T4L3</accession>
<dbReference type="CDD" id="cd16393">
    <property type="entry name" value="SPO0J_N"/>
    <property type="match status" value="1"/>
</dbReference>
<dbReference type="Pfam" id="PF23552">
    <property type="entry name" value="ParB_C"/>
    <property type="match status" value="1"/>
</dbReference>
<dbReference type="InterPro" id="IPR004437">
    <property type="entry name" value="ParB/RepB/Spo0J"/>
</dbReference>
<keyword evidence="3" id="KW-0238">DNA-binding</keyword>
<comment type="similarity">
    <text evidence="1">Belongs to the ParB family.</text>
</comment>